<dbReference type="GO" id="GO:0003676">
    <property type="term" value="F:nucleic acid binding"/>
    <property type="evidence" value="ECO:0007669"/>
    <property type="project" value="InterPro"/>
</dbReference>
<dbReference type="PANTHER" id="PTHR13068">
    <property type="entry name" value="CGI-12 PROTEIN-RELATED"/>
    <property type="match status" value="1"/>
</dbReference>
<keyword evidence="2" id="KW-0805">Transcription regulation</keyword>
<reference evidence="4 5" key="1">
    <citation type="journal article" date="2018" name="Science">
        <title>The opium poppy genome and morphinan production.</title>
        <authorList>
            <person name="Guo L."/>
            <person name="Winzer T."/>
            <person name="Yang X."/>
            <person name="Li Y."/>
            <person name="Ning Z."/>
            <person name="He Z."/>
            <person name="Teodor R."/>
            <person name="Lu Y."/>
            <person name="Bowser T.A."/>
            <person name="Graham I.A."/>
            <person name="Ye K."/>
        </authorList>
    </citation>
    <scope>NUCLEOTIDE SEQUENCE [LARGE SCALE GENOMIC DNA]</scope>
    <source>
        <strain evidence="5">cv. HN1</strain>
        <tissue evidence="4">Leaves</tissue>
    </source>
</reference>
<name>A0A4Y7L9E1_PAPSO</name>
<dbReference type="Proteomes" id="UP000316621">
    <property type="component" value="Chromosome 11"/>
</dbReference>
<dbReference type="Gene3D" id="1.25.70.10">
    <property type="entry name" value="Transcription termination factor 3, mitochondrial"/>
    <property type="match status" value="1"/>
</dbReference>
<gene>
    <name evidence="4" type="ORF">C5167_044940</name>
</gene>
<protein>
    <submittedName>
        <fullName evidence="4">Uncharacterized protein</fullName>
    </submittedName>
</protein>
<evidence type="ECO:0000256" key="1">
    <source>
        <dbReference type="ARBA" id="ARBA00007692"/>
    </source>
</evidence>
<evidence type="ECO:0000313" key="5">
    <source>
        <dbReference type="Proteomes" id="UP000316621"/>
    </source>
</evidence>
<dbReference type="GO" id="GO:0006353">
    <property type="term" value="P:DNA-templated transcription termination"/>
    <property type="evidence" value="ECO:0007669"/>
    <property type="project" value="UniProtKB-KW"/>
</dbReference>
<sequence>MGIMNFLVNEMGYNSLSISGASKVFCYSLKNRIIPRCSVVKILVSKGLIQNKPCINTFITIADKSFVEKFVKKYELQVPELMQYRYNKTRVKDVMKLGKIALSSASTYEEFMAAIAEYLNPLVFEELLERIKVKEEEAKKRQLLADDFSDLLHSIKG</sequence>
<proteinExistence type="inferred from homology"/>
<evidence type="ECO:0000256" key="2">
    <source>
        <dbReference type="ARBA" id="ARBA00022472"/>
    </source>
</evidence>
<dbReference type="EMBL" id="CM010725">
    <property type="protein sequence ID" value="RZC82154.1"/>
    <property type="molecule type" value="Genomic_DNA"/>
</dbReference>
<keyword evidence="3" id="KW-0809">Transit peptide</keyword>
<keyword evidence="2" id="KW-0806">Transcription termination</keyword>
<dbReference type="PANTHER" id="PTHR13068:SF133">
    <property type="entry name" value="MITOCHONDRIAL TRANSCRIPTION TERMINATION FACTOR FAMILY PROTEIN"/>
    <property type="match status" value="1"/>
</dbReference>
<dbReference type="AlphaFoldDB" id="A0A4Y7L9E1"/>
<dbReference type="InterPro" id="IPR003690">
    <property type="entry name" value="MTERF"/>
</dbReference>
<evidence type="ECO:0000313" key="4">
    <source>
        <dbReference type="EMBL" id="RZC82154.1"/>
    </source>
</evidence>
<keyword evidence="2" id="KW-0804">Transcription</keyword>
<dbReference type="Pfam" id="PF25432">
    <property type="entry name" value="FF_PRPF40A"/>
    <property type="match status" value="1"/>
</dbReference>
<dbReference type="Gramene" id="RZC82154">
    <property type="protein sequence ID" value="RZC82154"/>
    <property type="gene ID" value="C5167_044940"/>
</dbReference>
<evidence type="ECO:0000256" key="3">
    <source>
        <dbReference type="ARBA" id="ARBA00022946"/>
    </source>
</evidence>
<accession>A0A4Y7L9E1</accession>
<keyword evidence="5" id="KW-1185">Reference proteome</keyword>
<dbReference type="InterPro" id="IPR038538">
    <property type="entry name" value="MTERF_sf"/>
</dbReference>
<dbReference type="Pfam" id="PF02536">
    <property type="entry name" value="mTERF"/>
    <property type="match status" value="1"/>
</dbReference>
<comment type="similarity">
    <text evidence="1">Belongs to the mTERF family.</text>
</comment>
<organism evidence="4 5">
    <name type="scientific">Papaver somniferum</name>
    <name type="common">Opium poppy</name>
    <dbReference type="NCBI Taxonomy" id="3469"/>
    <lineage>
        <taxon>Eukaryota</taxon>
        <taxon>Viridiplantae</taxon>
        <taxon>Streptophyta</taxon>
        <taxon>Embryophyta</taxon>
        <taxon>Tracheophyta</taxon>
        <taxon>Spermatophyta</taxon>
        <taxon>Magnoliopsida</taxon>
        <taxon>Ranunculales</taxon>
        <taxon>Papaveraceae</taxon>
        <taxon>Papaveroideae</taxon>
        <taxon>Papaver</taxon>
    </lineage>
</organism>